<dbReference type="Proteomes" id="UP001597182">
    <property type="component" value="Unassembled WGS sequence"/>
</dbReference>
<dbReference type="SUPFAM" id="SSF100950">
    <property type="entry name" value="NagB/RpiA/CoA transferase-like"/>
    <property type="match status" value="1"/>
</dbReference>
<dbReference type="Pfam" id="PF08220">
    <property type="entry name" value="HTH_DeoR"/>
    <property type="match status" value="1"/>
</dbReference>
<dbReference type="SUPFAM" id="SSF46785">
    <property type="entry name" value="Winged helix' DNA-binding domain"/>
    <property type="match status" value="1"/>
</dbReference>
<accession>A0ABW3VM02</accession>
<dbReference type="Pfam" id="PF00455">
    <property type="entry name" value="DeoRC"/>
    <property type="match status" value="1"/>
</dbReference>
<keyword evidence="2 5" id="KW-0238">DNA-binding</keyword>
<evidence type="ECO:0000256" key="1">
    <source>
        <dbReference type="ARBA" id="ARBA00023015"/>
    </source>
</evidence>
<gene>
    <name evidence="5" type="ORF">ACFQ34_21885</name>
</gene>
<dbReference type="PRINTS" id="PR00037">
    <property type="entry name" value="HTHLACR"/>
</dbReference>
<evidence type="ECO:0000313" key="5">
    <source>
        <dbReference type="EMBL" id="MFD1235953.1"/>
    </source>
</evidence>
<dbReference type="RefSeq" id="WP_013675755.1">
    <property type="nucleotide sequence ID" value="NZ_BAABKS010000050.1"/>
</dbReference>
<feature type="domain" description="HTH deoR-type" evidence="4">
    <location>
        <begin position="5"/>
        <end position="60"/>
    </location>
</feature>
<evidence type="ECO:0000259" key="4">
    <source>
        <dbReference type="PROSITE" id="PS51000"/>
    </source>
</evidence>
<keyword evidence="1" id="KW-0805">Transcription regulation</keyword>
<dbReference type="InterPro" id="IPR018356">
    <property type="entry name" value="Tscrpt_reg_HTH_DeoR_CS"/>
</dbReference>
<dbReference type="SMART" id="SM01134">
    <property type="entry name" value="DeoRC"/>
    <property type="match status" value="1"/>
</dbReference>
<dbReference type="PROSITE" id="PS00894">
    <property type="entry name" value="HTH_DEOR_1"/>
    <property type="match status" value="1"/>
</dbReference>
<comment type="caution">
    <text evidence="5">The sequence shown here is derived from an EMBL/GenBank/DDBJ whole genome shotgun (WGS) entry which is preliminary data.</text>
</comment>
<reference evidence="6" key="1">
    <citation type="journal article" date="2019" name="Int. J. Syst. Evol. Microbiol.">
        <title>The Global Catalogue of Microorganisms (GCM) 10K type strain sequencing project: providing services to taxonomists for standard genome sequencing and annotation.</title>
        <authorList>
            <consortium name="The Broad Institute Genomics Platform"/>
            <consortium name="The Broad Institute Genome Sequencing Center for Infectious Disease"/>
            <person name="Wu L."/>
            <person name="Ma J."/>
        </authorList>
    </citation>
    <scope>NUCLEOTIDE SEQUENCE [LARGE SCALE GENOMIC DNA]</scope>
    <source>
        <strain evidence="6">CCUG 49018</strain>
    </source>
</reference>
<dbReference type="GO" id="GO:0003677">
    <property type="term" value="F:DNA binding"/>
    <property type="evidence" value="ECO:0007669"/>
    <property type="project" value="UniProtKB-KW"/>
</dbReference>
<organism evidence="5 6">
    <name type="scientific">Pseudonocardia benzenivorans</name>
    <dbReference type="NCBI Taxonomy" id="228005"/>
    <lineage>
        <taxon>Bacteria</taxon>
        <taxon>Bacillati</taxon>
        <taxon>Actinomycetota</taxon>
        <taxon>Actinomycetes</taxon>
        <taxon>Pseudonocardiales</taxon>
        <taxon>Pseudonocardiaceae</taxon>
        <taxon>Pseudonocardia</taxon>
    </lineage>
</organism>
<dbReference type="PANTHER" id="PTHR30363">
    <property type="entry name" value="HTH-TYPE TRANSCRIPTIONAL REGULATOR SRLR-RELATED"/>
    <property type="match status" value="1"/>
</dbReference>
<dbReference type="Gene3D" id="3.40.50.1360">
    <property type="match status" value="1"/>
</dbReference>
<dbReference type="InterPro" id="IPR050313">
    <property type="entry name" value="Carb_Metab_HTH_regulators"/>
</dbReference>
<dbReference type="EMBL" id="JBHTMB010000192">
    <property type="protein sequence ID" value="MFD1235953.1"/>
    <property type="molecule type" value="Genomic_DNA"/>
</dbReference>
<dbReference type="InterPro" id="IPR036388">
    <property type="entry name" value="WH-like_DNA-bd_sf"/>
</dbReference>
<protein>
    <submittedName>
        <fullName evidence="5">DeoR/GlpR family DNA-binding transcription regulator</fullName>
    </submittedName>
</protein>
<dbReference type="InterPro" id="IPR001034">
    <property type="entry name" value="DeoR_HTH"/>
</dbReference>
<dbReference type="PANTHER" id="PTHR30363:SF44">
    <property type="entry name" value="AGA OPERON TRANSCRIPTIONAL REPRESSOR-RELATED"/>
    <property type="match status" value="1"/>
</dbReference>
<evidence type="ECO:0000313" key="6">
    <source>
        <dbReference type="Proteomes" id="UP001597182"/>
    </source>
</evidence>
<keyword evidence="6" id="KW-1185">Reference proteome</keyword>
<name>A0ABW3VM02_9PSEU</name>
<keyword evidence="3" id="KW-0804">Transcription</keyword>
<dbReference type="PROSITE" id="PS51000">
    <property type="entry name" value="HTH_DEOR_2"/>
    <property type="match status" value="1"/>
</dbReference>
<dbReference type="Gene3D" id="1.10.10.10">
    <property type="entry name" value="Winged helix-like DNA-binding domain superfamily/Winged helix DNA-binding domain"/>
    <property type="match status" value="1"/>
</dbReference>
<evidence type="ECO:0000256" key="3">
    <source>
        <dbReference type="ARBA" id="ARBA00023163"/>
    </source>
</evidence>
<sequence>MGLLAQQRRELILEQVRARGAVRVTDLAERFGVSDMTVRRDLDVLARRRLVDKVHGGATAVGSPSTDEPGFVVKSHRQLAEKEAIAAAAARLVEPGSAVGLSAGTTTWALARRLVDVPGLTIVTNSMAVADVFRGTARSDPTVILTGGVRTPSEALVGPVAVRALRSLNLDAVFLGVHGMAAAAGFTTPNLTEAETDRALVEAGQRLVVVADHTKWGTVGISTIAALGDADVLVTDDGLAADARAVLAGEVEELVVAPVPGEGA</sequence>
<evidence type="ECO:0000256" key="2">
    <source>
        <dbReference type="ARBA" id="ARBA00023125"/>
    </source>
</evidence>
<dbReference type="InterPro" id="IPR036390">
    <property type="entry name" value="WH_DNA-bd_sf"/>
</dbReference>
<dbReference type="InterPro" id="IPR014036">
    <property type="entry name" value="DeoR-like_C"/>
</dbReference>
<proteinExistence type="predicted"/>
<dbReference type="InterPro" id="IPR037171">
    <property type="entry name" value="NagB/RpiA_transferase-like"/>
</dbReference>
<dbReference type="SMART" id="SM00420">
    <property type="entry name" value="HTH_DEOR"/>
    <property type="match status" value="1"/>
</dbReference>